<gene>
    <name evidence="2" type="ordered locus">Krad_4519</name>
</gene>
<geneLocation type="plasmid" evidence="2 3">
    <name>pKRAD01</name>
</geneLocation>
<dbReference type="Proteomes" id="UP000001116">
    <property type="component" value="Plasmid pKRAD01"/>
</dbReference>
<feature type="transmembrane region" description="Helical" evidence="1">
    <location>
        <begin position="389"/>
        <end position="407"/>
    </location>
</feature>
<proteinExistence type="predicted"/>
<sequence length="485" mass="53457">MSVEHYAPLMWRKKPEHVDLSADIALTTTLLSQPLDWRVRIVEHVEIDTATSCRRRRSLQSAPLRDLLPVSAASIAAGAKTALVVLNVASVPRGALLDLDLDGPDDAAAFLLPRAEIARREAHYLHALAHDAGLFVDDKLQILLETMLAYTTSAYWNLSSASSLSKLARAYLSDGFAETLPEETVQRWLRLDKQIAAELAPLTEPGPGLSPMEHPLLSLPFLPGIADPSPHRLTDVEDLLVRYLRLLQAAARGRQGSRGGAAQELLDSLADYGRNYDMLVATTVPLDEPFMIKYSERRDLQFSWWDNRAQQDLVVSDALSNHVVLTVDDPNVRITPATAATAVGQDTDALGAFTTRRSAQTHAMYAHNLDRDYKITLRFQLAPLRRLQYVIYLVSVLLLLLAIAIAYEAPHELADLALIVGPSALAASALLNREPSTLGSHLRRRSTTVLSTALLILLIVGALSYVWPYLVSDTWAHLRRPFCGA</sequence>
<keyword evidence="2" id="KW-0614">Plasmid</keyword>
<keyword evidence="1" id="KW-0812">Transmembrane</keyword>
<keyword evidence="3" id="KW-1185">Reference proteome</keyword>
<feature type="transmembrane region" description="Helical" evidence="1">
    <location>
        <begin position="452"/>
        <end position="470"/>
    </location>
</feature>
<name>A6WGN9_KINRD</name>
<evidence type="ECO:0000256" key="1">
    <source>
        <dbReference type="SAM" id="Phobius"/>
    </source>
</evidence>
<keyword evidence="1" id="KW-0472">Membrane</keyword>
<keyword evidence="1" id="KW-1133">Transmembrane helix</keyword>
<evidence type="ECO:0000313" key="2">
    <source>
        <dbReference type="EMBL" id="ABS05978.1"/>
    </source>
</evidence>
<dbReference type="AlphaFoldDB" id="A6WGN9"/>
<reference evidence="3" key="1">
    <citation type="journal article" date="2008" name="PLoS ONE">
        <title>Survival in nuclear waste, extreme resistance, and potential applications gleaned from the genome sequence of Kineococcus radiotolerans SRS30216.</title>
        <authorList>
            <person name="Bagwell C.E."/>
            <person name="Bhat S."/>
            <person name="Hawkins G.M."/>
            <person name="Smith B.W."/>
            <person name="Biswas T."/>
            <person name="Hoover T.R."/>
            <person name="Saunders E."/>
            <person name="Han C.S."/>
            <person name="Tsodikov O.V."/>
            <person name="Shimkets L.J."/>
        </authorList>
    </citation>
    <scope>NUCLEOTIDE SEQUENCE [LARGE SCALE GENOMIC DNA]</scope>
    <source>
        <strain evidence="3">ATCC BAA-149 / DSM 14245 / SRS30216</strain>
    </source>
</reference>
<dbReference type="EMBL" id="CP000751">
    <property type="protein sequence ID" value="ABS05978.1"/>
    <property type="molecule type" value="Genomic_DNA"/>
</dbReference>
<organism evidence="2 3">
    <name type="scientific">Kineococcus radiotolerans (strain ATCC BAA-149 / DSM 14245 / SRS30216)</name>
    <dbReference type="NCBI Taxonomy" id="266940"/>
    <lineage>
        <taxon>Bacteria</taxon>
        <taxon>Bacillati</taxon>
        <taxon>Actinomycetota</taxon>
        <taxon>Actinomycetes</taxon>
        <taxon>Kineosporiales</taxon>
        <taxon>Kineosporiaceae</taxon>
        <taxon>Kineococcus</taxon>
    </lineage>
</organism>
<dbReference type="HOGENOM" id="CLU_612084_0_0_11"/>
<protein>
    <submittedName>
        <fullName evidence="2">Uncharacterized protein</fullName>
    </submittedName>
</protein>
<dbReference type="KEGG" id="kra:Krad_4519"/>
<evidence type="ECO:0000313" key="3">
    <source>
        <dbReference type="Proteomes" id="UP000001116"/>
    </source>
</evidence>
<accession>A6WGN9</accession>